<accession>A0A9P6WTN3</accession>
<proteinExistence type="predicted"/>
<dbReference type="AlphaFoldDB" id="A0A9P6WTN3"/>
<keyword evidence="2" id="KW-1185">Reference proteome</keyword>
<organism evidence="1 2">
    <name type="scientific">Rhizopus oryzae</name>
    <name type="common">Mucormycosis agent</name>
    <name type="synonym">Rhizopus arrhizus var. delemar</name>
    <dbReference type="NCBI Taxonomy" id="64495"/>
    <lineage>
        <taxon>Eukaryota</taxon>
        <taxon>Fungi</taxon>
        <taxon>Fungi incertae sedis</taxon>
        <taxon>Mucoromycota</taxon>
        <taxon>Mucoromycotina</taxon>
        <taxon>Mucoromycetes</taxon>
        <taxon>Mucorales</taxon>
        <taxon>Mucorineae</taxon>
        <taxon>Rhizopodaceae</taxon>
        <taxon>Rhizopus</taxon>
    </lineage>
</organism>
<comment type="caution">
    <text evidence="1">The sequence shown here is derived from an EMBL/GenBank/DDBJ whole genome shotgun (WGS) entry which is preliminary data.</text>
</comment>
<name>A0A9P6WTN3_RHIOR</name>
<gene>
    <name evidence="1" type="ORF">G6F64_014633</name>
</gene>
<evidence type="ECO:0000313" key="2">
    <source>
        <dbReference type="Proteomes" id="UP000716291"/>
    </source>
</evidence>
<protein>
    <submittedName>
        <fullName evidence="1">Uncharacterized protein</fullName>
    </submittedName>
</protein>
<sequence length="108" mass="11659">MARSCAAIWAPRRCGCGCLRGGWHAAKHARCSTSMACLTYRSCWPGMAATSTAASWRAMRCTSVHPAATGPGSIRRDGCCSTCIGVAWPTTIWPRKPTGWSPRMAVRR</sequence>
<dbReference type="Proteomes" id="UP000716291">
    <property type="component" value="Unassembled WGS sequence"/>
</dbReference>
<reference evidence="1" key="1">
    <citation type="journal article" date="2020" name="Microb. Genom.">
        <title>Genetic diversity of clinical and environmental Mucorales isolates obtained from an investigation of mucormycosis cases among solid organ transplant recipients.</title>
        <authorList>
            <person name="Nguyen M.H."/>
            <person name="Kaul D."/>
            <person name="Muto C."/>
            <person name="Cheng S.J."/>
            <person name="Richter R.A."/>
            <person name="Bruno V.M."/>
            <person name="Liu G."/>
            <person name="Beyhan S."/>
            <person name="Sundermann A.J."/>
            <person name="Mounaud S."/>
            <person name="Pasculle A.W."/>
            <person name="Nierman W.C."/>
            <person name="Driscoll E."/>
            <person name="Cumbie R."/>
            <person name="Clancy C.J."/>
            <person name="Dupont C.L."/>
        </authorList>
    </citation>
    <scope>NUCLEOTIDE SEQUENCE</scope>
    <source>
        <strain evidence="1">GL11</strain>
    </source>
</reference>
<dbReference type="EMBL" id="JAANQT010009073">
    <property type="protein sequence ID" value="KAG1278581.1"/>
    <property type="molecule type" value="Genomic_DNA"/>
</dbReference>
<evidence type="ECO:0000313" key="1">
    <source>
        <dbReference type="EMBL" id="KAG1278581.1"/>
    </source>
</evidence>